<dbReference type="Proteomes" id="UP001062846">
    <property type="component" value="Chromosome 5"/>
</dbReference>
<evidence type="ECO:0000313" key="2">
    <source>
        <dbReference type="Proteomes" id="UP001062846"/>
    </source>
</evidence>
<dbReference type="EMBL" id="CM046392">
    <property type="protein sequence ID" value="KAI8556469.1"/>
    <property type="molecule type" value="Genomic_DNA"/>
</dbReference>
<protein>
    <submittedName>
        <fullName evidence="1">Uncharacterized protein</fullName>
    </submittedName>
</protein>
<organism evidence="1 2">
    <name type="scientific">Rhododendron molle</name>
    <name type="common">Chinese azalea</name>
    <name type="synonym">Azalea mollis</name>
    <dbReference type="NCBI Taxonomy" id="49168"/>
    <lineage>
        <taxon>Eukaryota</taxon>
        <taxon>Viridiplantae</taxon>
        <taxon>Streptophyta</taxon>
        <taxon>Embryophyta</taxon>
        <taxon>Tracheophyta</taxon>
        <taxon>Spermatophyta</taxon>
        <taxon>Magnoliopsida</taxon>
        <taxon>eudicotyledons</taxon>
        <taxon>Gunneridae</taxon>
        <taxon>Pentapetalae</taxon>
        <taxon>asterids</taxon>
        <taxon>Ericales</taxon>
        <taxon>Ericaceae</taxon>
        <taxon>Ericoideae</taxon>
        <taxon>Rhodoreae</taxon>
        <taxon>Rhododendron</taxon>
    </lineage>
</organism>
<name>A0ACC0NU30_RHOML</name>
<evidence type="ECO:0000313" key="1">
    <source>
        <dbReference type="EMBL" id="KAI8556469.1"/>
    </source>
</evidence>
<sequence>MAHIIDWLENHASGSLFGGLLSKLSFAALLYYVWGERNRRIFQHHSSSLLQLEGQISTDIRACASSWRVIKKTDVNLALCAVWNIPHRIFDRT</sequence>
<accession>A0ACC0NU30</accession>
<comment type="caution">
    <text evidence="1">The sequence shown here is derived from an EMBL/GenBank/DDBJ whole genome shotgun (WGS) entry which is preliminary data.</text>
</comment>
<reference evidence="1" key="1">
    <citation type="submission" date="2022-02" db="EMBL/GenBank/DDBJ databases">
        <title>Plant Genome Project.</title>
        <authorList>
            <person name="Zhang R.-G."/>
        </authorList>
    </citation>
    <scope>NUCLEOTIDE SEQUENCE</scope>
    <source>
        <strain evidence="1">AT1</strain>
    </source>
</reference>
<proteinExistence type="predicted"/>
<gene>
    <name evidence="1" type="ORF">RHMOL_Rhmol05G0255300</name>
</gene>
<keyword evidence="2" id="KW-1185">Reference proteome</keyword>